<feature type="transmembrane region" description="Helical" evidence="6">
    <location>
        <begin position="288"/>
        <end position="308"/>
    </location>
</feature>
<dbReference type="GO" id="GO:0016765">
    <property type="term" value="F:transferase activity, transferring alkyl or aryl (other than methyl) groups"/>
    <property type="evidence" value="ECO:0007669"/>
    <property type="project" value="InterPro"/>
</dbReference>
<dbReference type="Proteomes" id="UP000199064">
    <property type="component" value="Unassembled WGS sequence"/>
</dbReference>
<evidence type="ECO:0000313" key="7">
    <source>
        <dbReference type="EMBL" id="SEB39390.1"/>
    </source>
</evidence>
<feature type="transmembrane region" description="Helical" evidence="6">
    <location>
        <begin position="315"/>
        <end position="333"/>
    </location>
</feature>
<proteinExistence type="predicted"/>
<organism evidence="7 8">
    <name type="scientific">Nitratireductor aquibiodomus</name>
    <dbReference type="NCBI Taxonomy" id="204799"/>
    <lineage>
        <taxon>Bacteria</taxon>
        <taxon>Pseudomonadati</taxon>
        <taxon>Pseudomonadota</taxon>
        <taxon>Alphaproteobacteria</taxon>
        <taxon>Hyphomicrobiales</taxon>
        <taxon>Phyllobacteriaceae</taxon>
        <taxon>Nitratireductor</taxon>
    </lineage>
</organism>
<reference evidence="8" key="1">
    <citation type="submission" date="2016-10" db="EMBL/GenBank/DDBJ databases">
        <authorList>
            <person name="Varghese N."/>
            <person name="Submissions S."/>
        </authorList>
    </citation>
    <scope>NUCLEOTIDE SEQUENCE [LARGE SCALE GENOMIC DNA]</scope>
    <source>
        <strain evidence="8">ES.061</strain>
    </source>
</reference>
<evidence type="ECO:0000313" key="8">
    <source>
        <dbReference type="Proteomes" id="UP000199064"/>
    </source>
</evidence>
<keyword evidence="3 6" id="KW-0812">Transmembrane</keyword>
<dbReference type="InterPro" id="IPR000537">
    <property type="entry name" value="UbiA_prenyltransferase"/>
</dbReference>
<feature type="transmembrane region" description="Helical" evidence="6">
    <location>
        <begin position="452"/>
        <end position="475"/>
    </location>
</feature>
<dbReference type="NCBIfam" id="NF006088">
    <property type="entry name" value="PRK08238.1"/>
    <property type="match status" value="1"/>
</dbReference>
<dbReference type="RefSeq" id="WP_007007794.1">
    <property type="nucleotide sequence ID" value="NZ_FNSL01000001.1"/>
</dbReference>
<accession>A0A1H4IZB3</accession>
<keyword evidence="7" id="KW-0808">Transferase</keyword>
<keyword evidence="4 6" id="KW-1133">Transmembrane helix</keyword>
<feature type="transmembrane region" description="Helical" evidence="6">
    <location>
        <begin position="221"/>
        <end position="242"/>
    </location>
</feature>
<keyword evidence="2" id="KW-1003">Cell membrane</keyword>
<dbReference type="GO" id="GO:0005886">
    <property type="term" value="C:plasma membrane"/>
    <property type="evidence" value="ECO:0007669"/>
    <property type="project" value="TreeGrafter"/>
</dbReference>
<dbReference type="InterPro" id="IPR036412">
    <property type="entry name" value="HAD-like_sf"/>
</dbReference>
<name>A0A1H4IZB3_9HYPH</name>
<evidence type="ECO:0000256" key="4">
    <source>
        <dbReference type="ARBA" id="ARBA00022989"/>
    </source>
</evidence>
<dbReference type="CDD" id="cd13963">
    <property type="entry name" value="PT_UbiA_2"/>
    <property type="match status" value="1"/>
</dbReference>
<feature type="transmembrane region" description="Helical" evidence="6">
    <location>
        <begin position="389"/>
        <end position="410"/>
    </location>
</feature>
<dbReference type="InterPro" id="IPR044878">
    <property type="entry name" value="UbiA_sf"/>
</dbReference>
<dbReference type="AlphaFoldDB" id="A0A1H4IZB3"/>
<dbReference type="Gene3D" id="1.10.357.140">
    <property type="entry name" value="UbiA prenyltransferase"/>
    <property type="match status" value="1"/>
</dbReference>
<dbReference type="Gene3D" id="3.40.50.1000">
    <property type="entry name" value="HAD superfamily/HAD-like"/>
    <property type="match status" value="1"/>
</dbReference>
<feature type="transmembrane region" description="Helical" evidence="6">
    <location>
        <begin position="422"/>
        <end position="440"/>
    </location>
</feature>
<protein>
    <submittedName>
        <fullName evidence="7">4-hydroxybenzoate polyprenyltransferase</fullName>
    </submittedName>
</protein>
<evidence type="ECO:0000256" key="1">
    <source>
        <dbReference type="ARBA" id="ARBA00004141"/>
    </source>
</evidence>
<dbReference type="PANTHER" id="PTHR11048:SF5">
    <property type="entry name" value="DECAPRENYL-PHOSPHATE PHOSPHORIBOSYLTRANSFERASE"/>
    <property type="match status" value="1"/>
</dbReference>
<dbReference type="SUPFAM" id="SSF56784">
    <property type="entry name" value="HAD-like"/>
    <property type="match status" value="1"/>
</dbReference>
<dbReference type="Pfam" id="PF12710">
    <property type="entry name" value="HAD"/>
    <property type="match status" value="1"/>
</dbReference>
<dbReference type="Pfam" id="PF01040">
    <property type="entry name" value="UbiA"/>
    <property type="match status" value="1"/>
</dbReference>
<feature type="transmembrane region" description="Helical" evidence="6">
    <location>
        <begin position="339"/>
        <end position="360"/>
    </location>
</feature>
<keyword evidence="8" id="KW-1185">Reference proteome</keyword>
<keyword evidence="5 6" id="KW-0472">Membrane</keyword>
<evidence type="ECO:0000256" key="2">
    <source>
        <dbReference type="ARBA" id="ARBA00022475"/>
    </source>
</evidence>
<dbReference type="GO" id="GO:0009247">
    <property type="term" value="P:glycolipid biosynthetic process"/>
    <property type="evidence" value="ECO:0007669"/>
    <property type="project" value="TreeGrafter"/>
</dbReference>
<dbReference type="PANTHER" id="PTHR11048">
    <property type="entry name" value="PRENYLTRANSFERASES"/>
    <property type="match status" value="1"/>
</dbReference>
<dbReference type="InterPro" id="IPR039653">
    <property type="entry name" value="Prenyltransferase"/>
</dbReference>
<evidence type="ECO:0000256" key="6">
    <source>
        <dbReference type="SAM" id="Phobius"/>
    </source>
</evidence>
<sequence length="477" mass="52861">MDARSERNAVPLAVDLDGTLIATDLLWESLFLLLRRRPLCLFLLPFWLMGGKARLKCEIASRVDLDAAGLPYRQDLLAQLRKDRADGRHIVLATASPKKFADAIALHLGVFDEVISTEPGRNMASGMKRDALVRAFGDGGFDYAGNSRADIAVFDAARRAVVVAPDRAAARWHARNGGELLEAAKPTFKTYVKMLRVHQWLKNSLIFVPLILSHEYFNAPLLTLCVLAFISFSTAASAIYILNDFFDLGLDRRHPTKRNRPFASGTLSIPFGFASMLVLLAISGATALFLPPLFGLVLIGYLIATTAYSLSLKRMLLIDVLTLAGLYTVRILAGSAATMIGVSFWLLAFSVFFFLSLALVKRYVELRSTELPAGERIAGRGYRTEDQEVIAQAGMASAFSSAMVLALYIQSSAVRDLYEMPWLIWPLCPIVLYITIRMWILARRDEMHDDPIVFIISDWRSQLFGVLGAVLLFTAGF</sequence>
<evidence type="ECO:0000256" key="5">
    <source>
        <dbReference type="ARBA" id="ARBA00023136"/>
    </source>
</evidence>
<gene>
    <name evidence="7" type="ORF">SAMN05216452_0809</name>
</gene>
<dbReference type="InterPro" id="IPR023214">
    <property type="entry name" value="HAD_sf"/>
</dbReference>
<feature type="transmembrane region" description="Helical" evidence="6">
    <location>
        <begin position="262"/>
        <end position="282"/>
    </location>
</feature>
<comment type="subcellular location">
    <subcellularLocation>
        <location evidence="1">Membrane</location>
        <topology evidence="1">Multi-pass membrane protein</topology>
    </subcellularLocation>
</comment>
<dbReference type="EMBL" id="FNSL01000001">
    <property type="protein sequence ID" value="SEB39390.1"/>
    <property type="molecule type" value="Genomic_DNA"/>
</dbReference>
<evidence type="ECO:0000256" key="3">
    <source>
        <dbReference type="ARBA" id="ARBA00022692"/>
    </source>
</evidence>